<dbReference type="GO" id="GO:0005737">
    <property type="term" value="C:cytoplasm"/>
    <property type="evidence" value="ECO:0007669"/>
    <property type="project" value="TreeGrafter"/>
</dbReference>
<organism evidence="2">
    <name type="scientific">freshwater metagenome</name>
    <dbReference type="NCBI Taxonomy" id="449393"/>
    <lineage>
        <taxon>unclassified sequences</taxon>
        <taxon>metagenomes</taxon>
        <taxon>ecological metagenomes</taxon>
    </lineage>
</organism>
<dbReference type="AlphaFoldDB" id="A0A6J6GVR6"/>
<proteinExistence type="predicted"/>
<dbReference type="SUPFAM" id="SSF48452">
    <property type="entry name" value="TPR-like"/>
    <property type="match status" value="1"/>
</dbReference>
<accession>A0A6J6GVR6</accession>
<dbReference type="PANTHER" id="PTHR45663:SF11">
    <property type="entry name" value="GEO12009P1"/>
    <property type="match status" value="1"/>
</dbReference>
<feature type="domain" description="Thioredoxin" evidence="1">
    <location>
        <begin position="56"/>
        <end position="150"/>
    </location>
</feature>
<evidence type="ECO:0000313" key="2">
    <source>
        <dbReference type="EMBL" id="CAB4605421.1"/>
    </source>
</evidence>
<dbReference type="Pfam" id="PF00085">
    <property type="entry name" value="Thioredoxin"/>
    <property type="match status" value="1"/>
</dbReference>
<dbReference type="InterPro" id="IPR013766">
    <property type="entry name" value="Thioredoxin_domain"/>
</dbReference>
<dbReference type="PANTHER" id="PTHR45663">
    <property type="entry name" value="GEO12009P1"/>
    <property type="match status" value="1"/>
</dbReference>
<name>A0A6J6GVR6_9ZZZZ</name>
<dbReference type="InterPro" id="IPR011990">
    <property type="entry name" value="TPR-like_helical_dom_sf"/>
</dbReference>
<gene>
    <name evidence="2" type="ORF">UFOPK1857_00097</name>
</gene>
<dbReference type="Gene3D" id="1.25.40.10">
    <property type="entry name" value="Tetratricopeptide repeat domain"/>
    <property type="match status" value="1"/>
</dbReference>
<evidence type="ECO:0000259" key="1">
    <source>
        <dbReference type="Pfam" id="PF00085"/>
    </source>
</evidence>
<dbReference type="Pfam" id="PF14561">
    <property type="entry name" value="TPR_20"/>
    <property type="match status" value="1"/>
</dbReference>
<dbReference type="GO" id="GO:0015035">
    <property type="term" value="F:protein-disulfide reductase activity"/>
    <property type="evidence" value="ECO:0007669"/>
    <property type="project" value="TreeGrafter"/>
</dbReference>
<dbReference type="Gene3D" id="3.40.30.10">
    <property type="entry name" value="Glutaredoxin"/>
    <property type="match status" value="1"/>
</dbReference>
<dbReference type="EMBL" id="CAEZUU010000009">
    <property type="protein sequence ID" value="CAB4605421.1"/>
    <property type="molecule type" value="Genomic_DNA"/>
</dbReference>
<protein>
    <submittedName>
        <fullName evidence="2">Unannotated protein</fullName>
    </submittedName>
</protein>
<dbReference type="GO" id="GO:0006950">
    <property type="term" value="P:response to stress"/>
    <property type="evidence" value="ECO:0007669"/>
    <property type="project" value="UniProtKB-ARBA"/>
</dbReference>
<dbReference type="InterPro" id="IPR036249">
    <property type="entry name" value="Thioredoxin-like_sf"/>
</dbReference>
<sequence>MADFMSRASLAGAVDLSGLKKSDPIAQSAAQNTASSNAAAGPAIKVPDVMALGTEANLKNFVTISGTVPVLIDFFASDLEPSKLLSEKLIGLVRALNGKMFLLRVDTQASLNVAQAFGVKEVPSVVALIKGQPIPLFEGDQTADTIQTVLSRLLEVANENGVSGTLEVSSEFAEAEVQELPPKHKAAYDAIDAGDYEAAVRHYESALNENPADSMAVAGLAQSKLLIRTKDIDFEAVLASAPEDLDAVLIKADACVAVGHAAEGYQTILTRFAIADKEEREKLRKHLLELFSVSTPDAPELAVARRALAALLY</sequence>
<dbReference type="SUPFAM" id="SSF52833">
    <property type="entry name" value="Thioredoxin-like"/>
    <property type="match status" value="1"/>
</dbReference>
<reference evidence="2" key="1">
    <citation type="submission" date="2020-05" db="EMBL/GenBank/DDBJ databases">
        <authorList>
            <person name="Chiriac C."/>
            <person name="Salcher M."/>
            <person name="Ghai R."/>
            <person name="Kavagutti S V."/>
        </authorList>
    </citation>
    <scope>NUCLEOTIDE SEQUENCE</scope>
</reference>